<evidence type="ECO:0000256" key="1">
    <source>
        <dbReference type="SAM" id="SignalP"/>
    </source>
</evidence>
<comment type="caution">
    <text evidence="2">The sequence shown here is derived from an EMBL/GenBank/DDBJ whole genome shotgun (WGS) entry which is preliminary data.</text>
</comment>
<reference evidence="2 3" key="1">
    <citation type="submission" date="2020-03" db="EMBL/GenBank/DDBJ databases">
        <title>Genomic Encyclopedia of Type Strains, Phase III (KMG-III): the genomes of soil and plant-associated and newly described type strains.</title>
        <authorList>
            <person name="Whitman W."/>
        </authorList>
    </citation>
    <scope>NUCLEOTIDE SEQUENCE [LARGE SCALE GENOMIC DNA]</scope>
    <source>
        <strain evidence="2 3">CECT 8804</strain>
    </source>
</reference>
<keyword evidence="1" id="KW-0732">Signal</keyword>
<evidence type="ECO:0000313" key="3">
    <source>
        <dbReference type="Proteomes" id="UP000727456"/>
    </source>
</evidence>
<protein>
    <submittedName>
        <fullName evidence="2">Uncharacterized protein</fullName>
    </submittedName>
</protein>
<dbReference type="RefSeq" id="WP_167074590.1">
    <property type="nucleotide sequence ID" value="NZ_JAAOZC010000009.1"/>
</dbReference>
<proteinExistence type="predicted"/>
<name>A0ABX0TUK4_9SPHN</name>
<accession>A0ABX0TUK4</accession>
<feature type="chain" id="PRO_5047032856" evidence="1">
    <location>
        <begin position="20"/>
        <end position="269"/>
    </location>
</feature>
<evidence type="ECO:0000313" key="2">
    <source>
        <dbReference type="EMBL" id="NIJ09197.1"/>
    </source>
</evidence>
<organism evidence="2 3">
    <name type="scientific">Sphingomonas vulcanisoli</name>
    <dbReference type="NCBI Taxonomy" id="1658060"/>
    <lineage>
        <taxon>Bacteria</taxon>
        <taxon>Pseudomonadati</taxon>
        <taxon>Pseudomonadota</taxon>
        <taxon>Alphaproteobacteria</taxon>
        <taxon>Sphingomonadales</taxon>
        <taxon>Sphingomonadaceae</taxon>
        <taxon>Sphingomonas</taxon>
    </lineage>
</organism>
<keyword evidence="3" id="KW-1185">Reference proteome</keyword>
<gene>
    <name evidence="2" type="ORF">FHS31_002829</name>
</gene>
<sequence length="269" mass="29889">MTKSQFLVPLLAAFGLAHAAAAQQTAPPPAASQAPAPTIVVTGTPDESKNPIAANPRIRADMQIESRTNYNQSSIFVHCAPPDAATLRSVLDGPPNEQTTVFTLGRFVEKHIQCHQHYDYSNHPDPVDLGRSLQGFYDRGAMLEYALNTYQPNLKLKRSDTHKQAIIDRFNAVEQGRNRYRWPEDIAYFKVAICMVQAEPDLAGQMMRSDPGSPQSERIGKTIIARAHACRPDAKRIEVDPTQFRIYVLDAYYRWAEASQGLESLIPGG</sequence>
<dbReference type="Proteomes" id="UP000727456">
    <property type="component" value="Unassembled WGS sequence"/>
</dbReference>
<feature type="signal peptide" evidence="1">
    <location>
        <begin position="1"/>
        <end position="19"/>
    </location>
</feature>
<dbReference type="EMBL" id="JAAOZC010000009">
    <property type="protein sequence ID" value="NIJ09197.1"/>
    <property type="molecule type" value="Genomic_DNA"/>
</dbReference>